<dbReference type="Proteomes" id="UP000616151">
    <property type="component" value="Unassembled WGS sequence"/>
</dbReference>
<gene>
    <name evidence="1" type="ORF">JHL16_26600</name>
</gene>
<keyword evidence="2" id="KW-1185">Reference proteome</keyword>
<dbReference type="EMBL" id="JAENHL010000008">
    <property type="protein sequence ID" value="MBK1869963.1"/>
    <property type="molecule type" value="Genomic_DNA"/>
</dbReference>
<evidence type="ECO:0000313" key="2">
    <source>
        <dbReference type="Proteomes" id="UP000616151"/>
    </source>
</evidence>
<organism evidence="1 2">
    <name type="scientific">Taklimakanibacter albus</name>
    <dbReference type="NCBI Taxonomy" id="2800327"/>
    <lineage>
        <taxon>Bacteria</taxon>
        <taxon>Pseudomonadati</taxon>
        <taxon>Pseudomonadota</taxon>
        <taxon>Alphaproteobacteria</taxon>
        <taxon>Hyphomicrobiales</taxon>
        <taxon>Aestuariivirgaceae</taxon>
        <taxon>Taklimakanibacter</taxon>
    </lineage>
</organism>
<sequence length="171" mass="19067">MRNSLKAVLFLLAFSPALISVGAARLWSGGEFWDAIYYIIAGLMGTLSIIYVLSALKWHGEKFPFQAKKIESNDALLLGVIVTYILPFFVRAADVTVIVVIAIFVVAWAIFWFTDSAIPSPLLRVLGYRFYKAEASNGMIYTLISNREIRDPSNVKLVNKISGSMLLEIIE</sequence>
<protein>
    <submittedName>
        <fullName evidence="1">Uncharacterized protein</fullName>
    </submittedName>
</protein>
<comment type="caution">
    <text evidence="1">The sequence shown here is derived from an EMBL/GenBank/DDBJ whole genome shotgun (WGS) entry which is preliminary data.</text>
</comment>
<reference evidence="1" key="1">
    <citation type="submission" date="2021-01" db="EMBL/GenBank/DDBJ databases">
        <authorList>
            <person name="Sun Q."/>
        </authorList>
    </citation>
    <scope>NUCLEOTIDE SEQUENCE</scope>
    <source>
        <strain evidence="1">YIM B02566</strain>
    </source>
</reference>
<accession>A0ACC5RC45</accession>
<evidence type="ECO:0000313" key="1">
    <source>
        <dbReference type="EMBL" id="MBK1869963.1"/>
    </source>
</evidence>
<name>A0ACC5RC45_9HYPH</name>
<proteinExistence type="predicted"/>